<dbReference type="STRING" id="7375.A0A0L0C4K2"/>
<feature type="compositionally biased region" description="Polar residues" evidence="1">
    <location>
        <begin position="35"/>
        <end position="51"/>
    </location>
</feature>
<feature type="compositionally biased region" description="Basic and acidic residues" evidence="1">
    <location>
        <begin position="89"/>
        <end position="100"/>
    </location>
</feature>
<reference evidence="2 3" key="1">
    <citation type="journal article" date="2015" name="Nat. Commun.">
        <title>Lucilia cuprina genome unlocks parasitic fly biology to underpin future interventions.</title>
        <authorList>
            <person name="Anstead C.A."/>
            <person name="Korhonen P.K."/>
            <person name="Young N.D."/>
            <person name="Hall R.S."/>
            <person name="Jex A.R."/>
            <person name="Murali S.C."/>
            <person name="Hughes D.S."/>
            <person name="Lee S.F."/>
            <person name="Perry T."/>
            <person name="Stroehlein A.J."/>
            <person name="Ansell B.R."/>
            <person name="Breugelmans B."/>
            <person name="Hofmann A."/>
            <person name="Qu J."/>
            <person name="Dugan S."/>
            <person name="Lee S.L."/>
            <person name="Chao H."/>
            <person name="Dinh H."/>
            <person name="Han Y."/>
            <person name="Doddapaneni H.V."/>
            <person name="Worley K.C."/>
            <person name="Muzny D.M."/>
            <person name="Ioannidis P."/>
            <person name="Waterhouse R.M."/>
            <person name="Zdobnov E.M."/>
            <person name="James P.J."/>
            <person name="Bagnall N.H."/>
            <person name="Kotze A.C."/>
            <person name="Gibbs R.A."/>
            <person name="Richards S."/>
            <person name="Batterham P."/>
            <person name="Gasser R.B."/>
        </authorList>
    </citation>
    <scope>NUCLEOTIDE SEQUENCE [LARGE SCALE GENOMIC DNA]</scope>
    <source>
        <strain evidence="2 3">LS</strain>
        <tissue evidence="2">Full body</tissue>
    </source>
</reference>
<protein>
    <submittedName>
        <fullName evidence="2">Uncharacterized protein</fullName>
    </submittedName>
</protein>
<feature type="region of interest" description="Disordered" evidence="1">
    <location>
        <begin position="20"/>
        <end position="175"/>
    </location>
</feature>
<sequence>MDISGNNRYELLFMDDESAALPAQNESGVSKKRQPNTAGQSSKKLPTTNAKKNLIVEKENKSGALNKNDAVNKKAAGQGKPKIGAPGSDKSRTVDGESRRVAFKSQNNEVREQRNNRRNFREGGEFGNEQRETRQFRDRDNRGPPRNREGGFRGGKREFDRQSGSDKTGKKCKHR</sequence>
<dbReference type="Proteomes" id="UP000037069">
    <property type="component" value="Unassembled WGS sequence"/>
</dbReference>
<evidence type="ECO:0000313" key="3">
    <source>
        <dbReference type="Proteomes" id="UP000037069"/>
    </source>
</evidence>
<comment type="caution">
    <text evidence="2">The sequence shown here is derived from an EMBL/GenBank/DDBJ whole genome shotgun (WGS) entry which is preliminary data.</text>
</comment>
<proteinExistence type="predicted"/>
<accession>A0A0L0C4K2</accession>
<keyword evidence="3" id="KW-1185">Reference proteome</keyword>
<evidence type="ECO:0000256" key="1">
    <source>
        <dbReference type="SAM" id="MobiDB-lite"/>
    </source>
</evidence>
<dbReference type="OrthoDB" id="6022699at2759"/>
<organism evidence="2 3">
    <name type="scientific">Lucilia cuprina</name>
    <name type="common">Green bottle fly</name>
    <name type="synonym">Australian sheep blowfly</name>
    <dbReference type="NCBI Taxonomy" id="7375"/>
    <lineage>
        <taxon>Eukaryota</taxon>
        <taxon>Metazoa</taxon>
        <taxon>Ecdysozoa</taxon>
        <taxon>Arthropoda</taxon>
        <taxon>Hexapoda</taxon>
        <taxon>Insecta</taxon>
        <taxon>Pterygota</taxon>
        <taxon>Neoptera</taxon>
        <taxon>Endopterygota</taxon>
        <taxon>Diptera</taxon>
        <taxon>Brachycera</taxon>
        <taxon>Muscomorpha</taxon>
        <taxon>Oestroidea</taxon>
        <taxon>Calliphoridae</taxon>
        <taxon>Luciliinae</taxon>
        <taxon>Lucilia</taxon>
    </lineage>
</organism>
<dbReference type="AlphaFoldDB" id="A0A0L0C4K2"/>
<gene>
    <name evidence="2" type="ORF">FF38_06721</name>
</gene>
<feature type="compositionally biased region" description="Basic and acidic residues" evidence="1">
    <location>
        <begin position="109"/>
        <end position="169"/>
    </location>
</feature>
<name>A0A0L0C4K2_LUCCU</name>
<dbReference type="EMBL" id="JRES01000912">
    <property type="protein sequence ID" value="KNC27298.1"/>
    <property type="molecule type" value="Genomic_DNA"/>
</dbReference>
<evidence type="ECO:0000313" key="2">
    <source>
        <dbReference type="EMBL" id="KNC27298.1"/>
    </source>
</evidence>